<dbReference type="GO" id="GO:1990904">
    <property type="term" value="C:ribonucleoprotein complex"/>
    <property type="evidence" value="ECO:0007669"/>
    <property type="project" value="UniProtKB-KW"/>
</dbReference>
<dbReference type="NCBIfam" id="NF004363">
    <property type="entry name" value="PRK05738.2-4"/>
    <property type="match status" value="1"/>
</dbReference>
<gene>
    <name evidence="4" type="primary">rplW</name>
    <name evidence="5" type="ORF">A2777_01545</name>
</gene>
<dbReference type="Gene3D" id="3.30.70.330">
    <property type="match status" value="1"/>
</dbReference>
<name>A0A1F5Z6K4_9BACT</name>
<comment type="similarity">
    <text evidence="1 4">Belongs to the universal ribosomal protein uL23 family.</text>
</comment>
<comment type="caution">
    <text evidence="5">The sequence shown here is derived from an EMBL/GenBank/DDBJ whole genome shotgun (WGS) entry which is preliminary data.</text>
</comment>
<dbReference type="Pfam" id="PF00276">
    <property type="entry name" value="Ribosomal_L23"/>
    <property type="match status" value="1"/>
</dbReference>
<dbReference type="GO" id="GO:0019843">
    <property type="term" value="F:rRNA binding"/>
    <property type="evidence" value="ECO:0007669"/>
    <property type="project" value="UniProtKB-UniRule"/>
</dbReference>
<keyword evidence="2 4" id="KW-0689">Ribosomal protein</keyword>
<evidence type="ECO:0000313" key="5">
    <source>
        <dbReference type="EMBL" id="OGG08051.1"/>
    </source>
</evidence>
<proteinExistence type="inferred from homology"/>
<keyword evidence="4" id="KW-0694">RNA-binding</keyword>
<dbReference type="GO" id="GO:0003735">
    <property type="term" value="F:structural constituent of ribosome"/>
    <property type="evidence" value="ECO:0007669"/>
    <property type="project" value="InterPro"/>
</dbReference>
<comment type="subunit">
    <text evidence="4">Part of the 50S ribosomal subunit. Contacts protein L29, and trigger factor when it is bound to the ribosome.</text>
</comment>
<keyword evidence="4" id="KW-0699">rRNA-binding</keyword>
<dbReference type="AlphaFoldDB" id="A0A1F5Z6K4"/>
<evidence type="ECO:0000256" key="2">
    <source>
        <dbReference type="ARBA" id="ARBA00022980"/>
    </source>
</evidence>
<dbReference type="GO" id="GO:0006412">
    <property type="term" value="P:translation"/>
    <property type="evidence" value="ECO:0007669"/>
    <property type="project" value="UniProtKB-UniRule"/>
</dbReference>
<dbReference type="Proteomes" id="UP000177354">
    <property type="component" value="Unassembled WGS sequence"/>
</dbReference>
<evidence type="ECO:0000256" key="4">
    <source>
        <dbReference type="HAMAP-Rule" id="MF_01369"/>
    </source>
</evidence>
<dbReference type="InterPro" id="IPR012677">
    <property type="entry name" value="Nucleotide-bd_a/b_plait_sf"/>
</dbReference>
<protein>
    <recommendedName>
        <fullName evidence="4">Large ribosomal subunit protein uL23</fullName>
    </recommendedName>
</protein>
<dbReference type="InterPro" id="IPR012678">
    <property type="entry name" value="Ribosomal_uL23/eL15/eS24_sf"/>
</dbReference>
<accession>A0A1F5Z6K4</accession>
<evidence type="ECO:0000313" key="6">
    <source>
        <dbReference type="Proteomes" id="UP000177354"/>
    </source>
</evidence>
<evidence type="ECO:0000256" key="3">
    <source>
        <dbReference type="ARBA" id="ARBA00023274"/>
    </source>
</evidence>
<dbReference type="SUPFAM" id="SSF54189">
    <property type="entry name" value="Ribosomal proteins S24e, L23 and L15e"/>
    <property type="match status" value="1"/>
</dbReference>
<organism evidence="5 6">
    <name type="scientific">Candidatus Gottesmanbacteria bacterium RIFCSPHIGHO2_01_FULL_40_15</name>
    <dbReference type="NCBI Taxonomy" id="1798376"/>
    <lineage>
        <taxon>Bacteria</taxon>
        <taxon>Candidatus Gottesmaniibacteriota</taxon>
    </lineage>
</organism>
<comment type="function">
    <text evidence="4">One of the early assembly proteins it binds 23S rRNA. One of the proteins that surrounds the polypeptide exit tunnel on the outside of the ribosome. Forms the main docking site for trigger factor binding to the ribosome.</text>
</comment>
<dbReference type="EMBL" id="MFJF01000005">
    <property type="protein sequence ID" value="OGG08051.1"/>
    <property type="molecule type" value="Genomic_DNA"/>
</dbReference>
<reference evidence="5 6" key="1">
    <citation type="journal article" date="2016" name="Nat. Commun.">
        <title>Thousands of microbial genomes shed light on interconnected biogeochemical processes in an aquifer system.</title>
        <authorList>
            <person name="Anantharaman K."/>
            <person name="Brown C.T."/>
            <person name="Hug L.A."/>
            <person name="Sharon I."/>
            <person name="Castelle C.J."/>
            <person name="Probst A.J."/>
            <person name="Thomas B.C."/>
            <person name="Singh A."/>
            <person name="Wilkins M.J."/>
            <person name="Karaoz U."/>
            <person name="Brodie E.L."/>
            <person name="Williams K.H."/>
            <person name="Hubbard S.S."/>
            <person name="Banfield J.F."/>
        </authorList>
    </citation>
    <scope>NUCLEOTIDE SEQUENCE [LARGE SCALE GENOMIC DNA]</scope>
</reference>
<evidence type="ECO:0000256" key="1">
    <source>
        <dbReference type="ARBA" id="ARBA00006700"/>
    </source>
</evidence>
<sequence length="100" mass="11188">MILGNIVIKKPVITEKSLSDVKSGVYTFDVDKAANKIEITKEVERLFNVHVTGINTLIIKGKVKLVGKKRRKSKLADKKRARVKLKKGEIIELFEVGGKT</sequence>
<dbReference type="InterPro" id="IPR013025">
    <property type="entry name" value="Ribosomal_uL23-like"/>
</dbReference>
<dbReference type="HAMAP" id="MF_01369_B">
    <property type="entry name" value="Ribosomal_uL23_B"/>
    <property type="match status" value="1"/>
</dbReference>
<keyword evidence="3 4" id="KW-0687">Ribonucleoprotein</keyword>
<dbReference type="GO" id="GO:0005840">
    <property type="term" value="C:ribosome"/>
    <property type="evidence" value="ECO:0007669"/>
    <property type="project" value="UniProtKB-KW"/>
</dbReference>